<evidence type="ECO:0008006" key="5">
    <source>
        <dbReference type="Google" id="ProtNLM"/>
    </source>
</evidence>
<dbReference type="PANTHER" id="PTHR43432">
    <property type="entry name" value="SLR0285 PROTEIN"/>
    <property type="match status" value="1"/>
</dbReference>
<accession>A0A0F9NVX2</accession>
<dbReference type="GO" id="GO:0051536">
    <property type="term" value="F:iron-sulfur cluster binding"/>
    <property type="evidence" value="ECO:0007669"/>
    <property type="project" value="UniProtKB-KW"/>
</dbReference>
<organism evidence="4">
    <name type="scientific">marine sediment metagenome</name>
    <dbReference type="NCBI Taxonomy" id="412755"/>
    <lineage>
        <taxon>unclassified sequences</taxon>
        <taxon>metagenomes</taxon>
        <taxon>ecological metagenomes</taxon>
    </lineage>
</organism>
<dbReference type="PANTHER" id="PTHR43432:SF6">
    <property type="entry name" value="RADICAL SAM CORE DOMAIN-CONTAINING PROTEIN"/>
    <property type="match status" value="1"/>
</dbReference>
<name>A0A0F9NVX2_9ZZZZ</name>
<evidence type="ECO:0000256" key="2">
    <source>
        <dbReference type="ARBA" id="ARBA00023004"/>
    </source>
</evidence>
<keyword evidence="2" id="KW-0408">Iron</keyword>
<evidence type="ECO:0000313" key="4">
    <source>
        <dbReference type="EMBL" id="KKM93015.1"/>
    </source>
</evidence>
<protein>
    <recommendedName>
        <fullName evidence="5">Radical SAM core domain-containing protein</fullName>
    </recommendedName>
</protein>
<gene>
    <name evidence="4" type="ORF">LCGC14_1212700</name>
</gene>
<evidence type="ECO:0000256" key="1">
    <source>
        <dbReference type="ARBA" id="ARBA00022723"/>
    </source>
</evidence>
<dbReference type="AlphaFoldDB" id="A0A0F9NVX2"/>
<dbReference type="Gene3D" id="3.80.30.30">
    <property type="match status" value="1"/>
</dbReference>
<sequence length="230" mass="27365">MIRFTKHKGDKWGEFLDIKQFEVDKIKPQRYNGKRILLSSVTDPYLPLEKKYQNTRKILEKLVGTSAEVVVLTKSKLVVRDIDLFKKFKNIEVGISISTLNEEFARILERGASKPSERFVALKQIYKSGIQTYIFISPFFPEITDFKAIIRETVDFTNNYSFENLNFRPHNIPRIMRTIKKYYPNFLAKYKEIRKDRSYWDIIEEEIRSYCEQLKLHYKIAFHHGGFSKS</sequence>
<evidence type="ECO:0000256" key="3">
    <source>
        <dbReference type="ARBA" id="ARBA00023014"/>
    </source>
</evidence>
<dbReference type="InterPro" id="IPR040086">
    <property type="entry name" value="MJ0683-like"/>
</dbReference>
<keyword evidence="3" id="KW-0411">Iron-sulfur</keyword>
<comment type="caution">
    <text evidence="4">The sequence shown here is derived from an EMBL/GenBank/DDBJ whole genome shotgun (WGS) entry which is preliminary data.</text>
</comment>
<dbReference type="EMBL" id="LAZR01006323">
    <property type="protein sequence ID" value="KKM93015.1"/>
    <property type="molecule type" value="Genomic_DNA"/>
</dbReference>
<dbReference type="GO" id="GO:0046872">
    <property type="term" value="F:metal ion binding"/>
    <property type="evidence" value="ECO:0007669"/>
    <property type="project" value="UniProtKB-KW"/>
</dbReference>
<reference evidence="4" key="1">
    <citation type="journal article" date="2015" name="Nature">
        <title>Complex archaea that bridge the gap between prokaryotes and eukaryotes.</title>
        <authorList>
            <person name="Spang A."/>
            <person name="Saw J.H."/>
            <person name="Jorgensen S.L."/>
            <person name="Zaremba-Niedzwiedzka K."/>
            <person name="Martijn J."/>
            <person name="Lind A.E."/>
            <person name="van Eijk R."/>
            <person name="Schleper C."/>
            <person name="Guy L."/>
            <person name="Ettema T.J."/>
        </authorList>
    </citation>
    <scope>NUCLEOTIDE SEQUENCE</scope>
</reference>
<keyword evidence="1" id="KW-0479">Metal-binding</keyword>
<proteinExistence type="predicted"/>